<evidence type="ECO:0000313" key="3">
    <source>
        <dbReference type="EMBL" id="RNE99759.1"/>
    </source>
</evidence>
<keyword evidence="2" id="KW-0732">Signal</keyword>
<dbReference type="RefSeq" id="XP_029235373.1">
    <property type="nucleotide sequence ID" value="XM_029384814.1"/>
</dbReference>
<evidence type="ECO:0000256" key="2">
    <source>
        <dbReference type="SAM" id="SignalP"/>
    </source>
</evidence>
<sequence length="335" mass="34561">MATVRRRAVWALAVLALLCGCCSSVWGAAPEVGSTHPTHNSQPVVLQHEWMPVIVPVEVSCADERKVLHWRFPDNETWESCTTAVEDFGYTVVGDTGEAQSYSATDHVVVVDVSQYGGDAGVGESICLSAASLYLDAGCKTKCSAPAPKDSSAKQTAFTMQFDTYATSGVYKKWQETRKTSDSASLPLDGAGTGLLGKSGVCPLTDTVERTAAKADGAPEHTAPPPAPAEEPAALPVDAAASSKATAGSEKSAAHRPSETQTPSTSAPPSKAPPPTPPADGADGSTTATTTSSPVAGKHTKSKADGSDTAFFMTRTPLLLLPLIMAAVACAAGQW</sequence>
<dbReference type="PROSITE" id="PS51257">
    <property type="entry name" value="PROKAR_LIPOPROTEIN"/>
    <property type="match status" value="1"/>
</dbReference>
<feature type="compositionally biased region" description="Low complexity" evidence="1">
    <location>
        <begin position="259"/>
        <end position="269"/>
    </location>
</feature>
<dbReference type="AlphaFoldDB" id="A0A3R7M5G5"/>
<comment type="caution">
    <text evidence="3">The sequence shown here is derived from an EMBL/GenBank/DDBJ whole genome shotgun (WGS) entry which is preliminary data.</text>
</comment>
<proteinExistence type="predicted"/>
<keyword evidence="4" id="KW-1185">Reference proteome</keyword>
<feature type="chain" id="PRO_5018746682" evidence="2">
    <location>
        <begin position="28"/>
        <end position="335"/>
    </location>
</feature>
<gene>
    <name evidence="3" type="ORF">TraAM80_08052</name>
</gene>
<protein>
    <submittedName>
        <fullName evidence="3">Mucin-like glycoprotein</fullName>
    </submittedName>
</protein>
<evidence type="ECO:0000313" key="4">
    <source>
        <dbReference type="Proteomes" id="UP000283634"/>
    </source>
</evidence>
<feature type="signal peptide" evidence="2">
    <location>
        <begin position="1"/>
        <end position="27"/>
    </location>
</feature>
<feature type="region of interest" description="Disordered" evidence="1">
    <location>
        <begin position="176"/>
        <end position="202"/>
    </location>
</feature>
<evidence type="ECO:0000256" key="1">
    <source>
        <dbReference type="SAM" id="MobiDB-lite"/>
    </source>
</evidence>
<organism evidence="3 4">
    <name type="scientific">Trypanosoma rangeli</name>
    <dbReference type="NCBI Taxonomy" id="5698"/>
    <lineage>
        <taxon>Eukaryota</taxon>
        <taxon>Discoba</taxon>
        <taxon>Euglenozoa</taxon>
        <taxon>Kinetoplastea</taxon>
        <taxon>Metakinetoplastina</taxon>
        <taxon>Trypanosomatida</taxon>
        <taxon>Trypanosomatidae</taxon>
        <taxon>Trypanosoma</taxon>
        <taxon>Herpetosoma</taxon>
    </lineage>
</organism>
<feature type="compositionally biased region" description="Low complexity" evidence="1">
    <location>
        <begin position="279"/>
        <end position="293"/>
    </location>
</feature>
<dbReference type="GeneID" id="40331985"/>
<feature type="region of interest" description="Disordered" evidence="1">
    <location>
        <begin position="237"/>
        <end position="306"/>
    </location>
</feature>
<reference evidence="3 4" key="1">
    <citation type="journal article" date="2018" name="BMC Genomics">
        <title>Genomic comparison of Trypanosoma conorhini and Trypanosoma rangeli to Trypanosoma cruzi strains of high and low virulence.</title>
        <authorList>
            <person name="Bradwell K.R."/>
            <person name="Koparde V.N."/>
            <person name="Matveyev A.V."/>
            <person name="Serrano M.G."/>
            <person name="Alves J.M."/>
            <person name="Parikh H."/>
            <person name="Huang B."/>
            <person name="Lee V."/>
            <person name="Espinosa-Alvarez O."/>
            <person name="Ortiz P.A."/>
            <person name="Costa-Martins A.G."/>
            <person name="Teixeira M.M."/>
            <person name="Buck G.A."/>
        </authorList>
    </citation>
    <scope>NUCLEOTIDE SEQUENCE [LARGE SCALE GENOMIC DNA]</scope>
    <source>
        <strain evidence="3 4">AM80</strain>
    </source>
</reference>
<dbReference type="Proteomes" id="UP000283634">
    <property type="component" value="Unassembled WGS sequence"/>
</dbReference>
<accession>A0A3R7M5G5</accession>
<dbReference type="OrthoDB" id="10655157at2759"/>
<name>A0A3R7M5G5_TRYRA</name>
<dbReference type="EMBL" id="MKGL01000365">
    <property type="protein sequence ID" value="RNE99759.1"/>
    <property type="molecule type" value="Genomic_DNA"/>
</dbReference>